<comment type="caution">
    <text evidence="8">The sequence shown here is derived from an EMBL/GenBank/DDBJ whole genome shotgun (WGS) entry which is preliminary data.</text>
</comment>
<dbReference type="PANTHER" id="PTHR43332:SF1">
    <property type="entry name" value="TRANSPORT PERMEASE PROTEIN"/>
    <property type="match status" value="1"/>
</dbReference>
<comment type="similarity">
    <text evidence="2 6">Belongs to the ABC-2 integral membrane protein family.</text>
</comment>
<evidence type="ECO:0000256" key="5">
    <source>
        <dbReference type="ARBA" id="ARBA00023136"/>
    </source>
</evidence>
<dbReference type="PIRSF" id="PIRSF006648">
    <property type="entry name" value="DrrB"/>
    <property type="match status" value="1"/>
</dbReference>
<keyword evidence="6" id="KW-0813">Transport</keyword>
<evidence type="ECO:0000256" key="6">
    <source>
        <dbReference type="RuleBase" id="RU361157"/>
    </source>
</evidence>
<keyword evidence="6" id="KW-1003">Cell membrane</keyword>
<feature type="transmembrane region" description="Helical" evidence="6">
    <location>
        <begin position="139"/>
        <end position="162"/>
    </location>
</feature>
<accession>A0A6M2BUL9</accession>
<name>A0A6M2BUL9_9GAMM</name>
<gene>
    <name evidence="8" type="ORF">G7Y85_13655</name>
</gene>
<dbReference type="GO" id="GO:0043190">
    <property type="term" value="C:ATP-binding cassette (ABC) transporter complex"/>
    <property type="evidence" value="ECO:0007669"/>
    <property type="project" value="InterPro"/>
</dbReference>
<feature type="transmembrane region" description="Helical" evidence="6">
    <location>
        <begin position="54"/>
        <end position="75"/>
    </location>
</feature>
<feature type="transmembrane region" description="Helical" evidence="6">
    <location>
        <begin position="225"/>
        <end position="248"/>
    </location>
</feature>
<evidence type="ECO:0000259" key="7">
    <source>
        <dbReference type="PROSITE" id="PS51012"/>
    </source>
</evidence>
<feature type="transmembrane region" description="Helical" evidence="6">
    <location>
        <begin position="112"/>
        <end position="133"/>
    </location>
</feature>
<dbReference type="InterPro" id="IPR047817">
    <property type="entry name" value="ABC2_TM_bact-type"/>
</dbReference>
<proteinExistence type="inferred from homology"/>
<feature type="transmembrane region" description="Helical" evidence="6">
    <location>
        <begin position="20"/>
        <end position="42"/>
    </location>
</feature>
<dbReference type="PRINTS" id="PR00164">
    <property type="entry name" value="ABC2TRNSPORT"/>
</dbReference>
<reference evidence="8 9" key="1">
    <citation type="journal article" date="2014" name="Int. J. Syst. Evol. Microbiol.">
        <title>Solimonas terrae sp. nov., isolated from soil.</title>
        <authorList>
            <person name="Kim S.J."/>
            <person name="Moon J.Y."/>
            <person name="Weon H.Y."/>
            <person name="Ahn J.H."/>
            <person name="Chen W.M."/>
            <person name="Kwon S.W."/>
        </authorList>
    </citation>
    <scope>NUCLEOTIDE SEQUENCE [LARGE SCALE GENOMIC DNA]</scope>
    <source>
        <strain evidence="8 9">KIS83-12</strain>
    </source>
</reference>
<dbReference type="RefSeq" id="WP_166258069.1">
    <property type="nucleotide sequence ID" value="NZ_JAAMOW010000007.1"/>
</dbReference>
<dbReference type="PANTHER" id="PTHR43332">
    <property type="entry name" value="INNER MEMBRANE TRANSPORT PERMEASE YADH-RELATED"/>
    <property type="match status" value="1"/>
</dbReference>
<dbReference type="EMBL" id="JAAMOW010000007">
    <property type="protein sequence ID" value="NGY05813.1"/>
    <property type="molecule type" value="Genomic_DNA"/>
</dbReference>
<dbReference type="PROSITE" id="PS51012">
    <property type="entry name" value="ABC_TM2"/>
    <property type="match status" value="1"/>
</dbReference>
<keyword evidence="9" id="KW-1185">Reference proteome</keyword>
<protein>
    <recommendedName>
        <fullName evidence="6">Transport permease protein</fullName>
    </recommendedName>
</protein>
<feature type="transmembrane region" description="Helical" evidence="6">
    <location>
        <begin position="87"/>
        <end position="105"/>
    </location>
</feature>
<evidence type="ECO:0000256" key="4">
    <source>
        <dbReference type="ARBA" id="ARBA00022989"/>
    </source>
</evidence>
<dbReference type="InterPro" id="IPR013525">
    <property type="entry name" value="ABC2_TM"/>
</dbReference>
<feature type="transmembrane region" description="Helical" evidence="6">
    <location>
        <begin position="169"/>
        <end position="190"/>
    </location>
</feature>
<evidence type="ECO:0000313" key="9">
    <source>
        <dbReference type="Proteomes" id="UP000472676"/>
    </source>
</evidence>
<evidence type="ECO:0000256" key="2">
    <source>
        <dbReference type="ARBA" id="ARBA00007783"/>
    </source>
</evidence>
<evidence type="ECO:0000313" key="8">
    <source>
        <dbReference type="EMBL" id="NGY05813.1"/>
    </source>
</evidence>
<dbReference type="Proteomes" id="UP000472676">
    <property type="component" value="Unassembled WGS sequence"/>
</dbReference>
<dbReference type="Pfam" id="PF01061">
    <property type="entry name" value="ABC2_membrane"/>
    <property type="match status" value="1"/>
</dbReference>
<keyword evidence="3 6" id="KW-0812">Transmembrane</keyword>
<sequence>MSPDQLGFVTLLKKEVMRFWSVLGQTVIAPVITALLYLLVFAQAMKGRAPVYPGVGYGEFLVPGLVMMTVIQNAFANTSSSLTQSKMMGNLVFLQMAPLGPLEWFGAYIIAALFRCMLVACAMLLVTVPFVHLPIHAPLALLVMFVLSAGSLAALGLIAGIVAEKFDHIAAFTNFFITPLSFLSGVFYSVHALPPLWFKASHFNPFFYMIDGFRYGFFGHADVPILYSVLWSFGFFALASAVCMWMLVTGYKLKR</sequence>
<comment type="subcellular location">
    <subcellularLocation>
        <location evidence="6">Cell inner membrane</location>
        <topology evidence="6">Multi-pass membrane protein</topology>
    </subcellularLocation>
    <subcellularLocation>
        <location evidence="1">Membrane</location>
        <topology evidence="1">Multi-pass membrane protein</topology>
    </subcellularLocation>
</comment>
<dbReference type="InterPro" id="IPR000412">
    <property type="entry name" value="ABC_2_transport"/>
</dbReference>
<keyword evidence="4 6" id="KW-1133">Transmembrane helix</keyword>
<evidence type="ECO:0000256" key="1">
    <source>
        <dbReference type="ARBA" id="ARBA00004141"/>
    </source>
</evidence>
<organism evidence="8 9">
    <name type="scientific">Solimonas terrae</name>
    <dbReference type="NCBI Taxonomy" id="1396819"/>
    <lineage>
        <taxon>Bacteria</taxon>
        <taxon>Pseudomonadati</taxon>
        <taxon>Pseudomonadota</taxon>
        <taxon>Gammaproteobacteria</taxon>
        <taxon>Nevskiales</taxon>
        <taxon>Nevskiaceae</taxon>
        <taxon>Solimonas</taxon>
    </lineage>
</organism>
<feature type="domain" description="ABC transmembrane type-2" evidence="7">
    <location>
        <begin position="21"/>
        <end position="254"/>
    </location>
</feature>
<dbReference type="GO" id="GO:0140359">
    <property type="term" value="F:ABC-type transporter activity"/>
    <property type="evidence" value="ECO:0007669"/>
    <property type="project" value="InterPro"/>
</dbReference>
<keyword evidence="5 6" id="KW-0472">Membrane</keyword>
<evidence type="ECO:0000256" key="3">
    <source>
        <dbReference type="ARBA" id="ARBA00022692"/>
    </source>
</evidence>
<dbReference type="AlphaFoldDB" id="A0A6M2BUL9"/>
<dbReference type="InterPro" id="IPR052522">
    <property type="entry name" value="ABC-2_transport_permease"/>
</dbReference>